<evidence type="ECO:0000256" key="2">
    <source>
        <dbReference type="ARBA" id="ARBA00022475"/>
    </source>
</evidence>
<keyword evidence="10" id="KW-1015">Disulfide bond</keyword>
<organism evidence="14 15">
    <name type="scientific">Nocardioides nanhaiensis</name>
    <dbReference type="NCBI Taxonomy" id="1476871"/>
    <lineage>
        <taxon>Bacteria</taxon>
        <taxon>Bacillati</taxon>
        <taxon>Actinomycetota</taxon>
        <taxon>Actinomycetes</taxon>
        <taxon>Propionibacteriales</taxon>
        <taxon>Nocardioidaceae</taxon>
        <taxon>Nocardioides</taxon>
    </lineage>
</organism>
<feature type="region of interest" description="Disordered" evidence="12">
    <location>
        <begin position="299"/>
        <end position="319"/>
    </location>
</feature>
<feature type="transmembrane region" description="Helical" evidence="13">
    <location>
        <begin position="134"/>
        <end position="154"/>
    </location>
</feature>
<evidence type="ECO:0000256" key="11">
    <source>
        <dbReference type="ARBA" id="ARBA00023444"/>
    </source>
</evidence>
<evidence type="ECO:0000256" key="13">
    <source>
        <dbReference type="SAM" id="Phobius"/>
    </source>
</evidence>
<dbReference type="PANTHER" id="PTHR35457">
    <property type="entry name" value="HEME A SYNTHASE"/>
    <property type="match status" value="1"/>
</dbReference>
<keyword evidence="6" id="KW-0560">Oxidoreductase</keyword>
<dbReference type="Pfam" id="PF02628">
    <property type="entry name" value="COX15-CtaA"/>
    <property type="match status" value="1"/>
</dbReference>
<keyword evidence="2" id="KW-1003">Cell membrane</keyword>
<feature type="transmembrane region" description="Helical" evidence="13">
    <location>
        <begin position="219"/>
        <end position="237"/>
    </location>
</feature>
<feature type="transmembrane region" description="Helical" evidence="13">
    <location>
        <begin position="244"/>
        <end position="264"/>
    </location>
</feature>
<evidence type="ECO:0000256" key="5">
    <source>
        <dbReference type="ARBA" id="ARBA00022989"/>
    </source>
</evidence>
<evidence type="ECO:0000256" key="1">
    <source>
        <dbReference type="ARBA" id="ARBA00004141"/>
    </source>
</evidence>
<reference evidence="15" key="1">
    <citation type="journal article" date="2019" name="Int. J. Syst. Evol. Microbiol.">
        <title>The Global Catalogue of Microorganisms (GCM) 10K type strain sequencing project: providing services to taxonomists for standard genome sequencing and annotation.</title>
        <authorList>
            <consortium name="The Broad Institute Genomics Platform"/>
            <consortium name="The Broad Institute Genome Sequencing Center for Infectious Disease"/>
            <person name="Wu L."/>
            <person name="Ma J."/>
        </authorList>
    </citation>
    <scope>NUCLEOTIDE SEQUENCE [LARGE SCALE GENOMIC DNA]</scope>
    <source>
        <strain evidence="15">JCM 18127</strain>
    </source>
</reference>
<keyword evidence="15" id="KW-1185">Reference proteome</keyword>
<keyword evidence="3 13" id="KW-0812">Transmembrane</keyword>
<sequence>MSEPVSLDLQTLRSRARWAGWVRPLGIASIVANIGIVVTGGAVRLTGSGLGCPTWPRCTEDSFTPHGELDLHSAIEFGNRLLTFVLVAVAVATFVAAWATARRDLRRLALVMALGIPAQAIIGGITVLTDLNPWVVAFHLLCSMAIIGVAVLFVRRVDHPDPVLATGPAVTLAWGTFAAGWLTLYVGTMVTGSGPHAGDVDAPRNGLDPLQLSQLHADAVFLLVGLTLGLLAVAWNLPGDARRAAGVLLGVLLAQGLVGFVQYATDLPEVLVGIHMLGAGLVSAAMTWALLAVREAAGTTTPGLTPPRPAQDQDVPSVV</sequence>
<dbReference type="EMBL" id="BAABIM010000003">
    <property type="protein sequence ID" value="GAA4691218.1"/>
    <property type="molecule type" value="Genomic_DNA"/>
</dbReference>
<dbReference type="Proteomes" id="UP001500621">
    <property type="component" value="Unassembled WGS sequence"/>
</dbReference>
<keyword evidence="9 13" id="KW-0472">Membrane</keyword>
<feature type="transmembrane region" description="Helical" evidence="13">
    <location>
        <begin position="270"/>
        <end position="291"/>
    </location>
</feature>
<dbReference type="InterPro" id="IPR050450">
    <property type="entry name" value="COX15/CtaA_HemeA_synthase"/>
</dbReference>
<evidence type="ECO:0000256" key="4">
    <source>
        <dbReference type="ARBA" id="ARBA00022723"/>
    </source>
</evidence>
<keyword evidence="5 13" id="KW-1133">Transmembrane helix</keyword>
<comment type="subcellular location">
    <subcellularLocation>
        <location evidence="1">Membrane</location>
        <topology evidence="1">Multi-pass membrane protein</topology>
    </subcellularLocation>
</comment>
<evidence type="ECO:0000256" key="12">
    <source>
        <dbReference type="SAM" id="MobiDB-lite"/>
    </source>
</evidence>
<evidence type="ECO:0000256" key="3">
    <source>
        <dbReference type="ARBA" id="ARBA00022692"/>
    </source>
</evidence>
<name>A0ABP8WLS0_9ACTN</name>
<accession>A0ABP8WLS0</accession>
<gene>
    <name evidence="14" type="ORF">GCM10023226_31370</name>
</gene>
<protein>
    <submittedName>
        <fullName evidence="14">COX15/CtaA family protein</fullName>
    </submittedName>
</protein>
<comment type="caution">
    <text evidence="14">The sequence shown here is derived from an EMBL/GenBank/DDBJ whole genome shotgun (WGS) entry which is preliminary data.</text>
</comment>
<evidence type="ECO:0000256" key="6">
    <source>
        <dbReference type="ARBA" id="ARBA00023002"/>
    </source>
</evidence>
<evidence type="ECO:0000256" key="9">
    <source>
        <dbReference type="ARBA" id="ARBA00023136"/>
    </source>
</evidence>
<dbReference type="InterPro" id="IPR003780">
    <property type="entry name" value="COX15/CtaA_fam"/>
</dbReference>
<feature type="transmembrane region" description="Helical" evidence="13">
    <location>
        <begin position="108"/>
        <end position="128"/>
    </location>
</feature>
<keyword evidence="7" id="KW-0408">Iron</keyword>
<feature type="transmembrane region" description="Helical" evidence="13">
    <location>
        <begin position="21"/>
        <end position="43"/>
    </location>
</feature>
<keyword evidence="4" id="KW-0479">Metal-binding</keyword>
<evidence type="ECO:0000313" key="14">
    <source>
        <dbReference type="EMBL" id="GAA4691218.1"/>
    </source>
</evidence>
<evidence type="ECO:0000256" key="7">
    <source>
        <dbReference type="ARBA" id="ARBA00023004"/>
    </source>
</evidence>
<proteinExistence type="predicted"/>
<evidence type="ECO:0000256" key="8">
    <source>
        <dbReference type="ARBA" id="ARBA00023133"/>
    </source>
</evidence>
<evidence type="ECO:0000256" key="10">
    <source>
        <dbReference type="ARBA" id="ARBA00023157"/>
    </source>
</evidence>
<evidence type="ECO:0000313" key="15">
    <source>
        <dbReference type="Proteomes" id="UP001500621"/>
    </source>
</evidence>
<feature type="transmembrane region" description="Helical" evidence="13">
    <location>
        <begin position="81"/>
        <end position="101"/>
    </location>
</feature>
<feature type="transmembrane region" description="Helical" evidence="13">
    <location>
        <begin position="163"/>
        <end position="186"/>
    </location>
</feature>
<dbReference type="PANTHER" id="PTHR35457:SF1">
    <property type="entry name" value="HEME A SYNTHASE"/>
    <property type="match status" value="1"/>
</dbReference>
<keyword evidence="8" id="KW-0350">Heme biosynthesis</keyword>
<comment type="pathway">
    <text evidence="11">Porphyrin-containing compound metabolism.</text>
</comment>